<keyword evidence="4" id="KW-0997">Cell inner membrane</keyword>
<evidence type="ECO:0000256" key="3">
    <source>
        <dbReference type="ARBA" id="ARBA00022475"/>
    </source>
</evidence>
<dbReference type="GO" id="GO:0005886">
    <property type="term" value="C:plasma membrane"/>
    <property type="evidence" value="ECO:0007669"/>
    <property type="project" value="UniProtKB-SubCell"/>
</dbReference>
<organism evidence="10 11">
    <name type="scientific">Caulobacter henricii</name>
    <dbReference type="NCBI Taxonomy" id="69395"/>
    <lineage>
        <taxon>Bacteria</taxon>
        <taxon>Pseudomonadati</taxon>
        <taxon>Pseudomonadota</taxon>
        <taxon>Alphaproteobacteria</taxon>
        <taxon>Caulobacterales</taxon>
        <taxon>Caulobacteraceae</taxon>
        <taxon>Caulobacter</taxon>
    </lineage>
</organism>
<feature type="transmembrane region" description="Helical" evidence="8">
    <location>
        <begin position="271"/>
        <end position="288"/>
    </location>
</feature>
<feature type="transmembrane region" description="Helical" evidence="8">
    <location>
        <begin position="359"/>
        <end position="378"/>
    </location>
</feature>
<feature type="transmembrane region" description="Helical" evidence="8">
    <location>
        <begin position="206"/>
        <end position="227"/>
    </location>
</feature>
<protein>
    <submittedName>
        <fullName evidence="10">MFS transporter</fullName>
    </submittedName>
</protein>
<keyword evidence="6 8" id="KW-1133">Transmembrane helix</keyword>
<feature type="transmembrane region" description="Helical" evidence="8">
    <location>
        <begin position="335"/>
        <end position="353"/>
    </location>
</feature>
<feature type="transmembrane region" description="Helical" evidence="8">
    <location>
        <begin position="239"/>
        <end position="259"/>
    </location>
</feature>
<feature type="transmembrane region" description="Helical" evidence="8">
    <location>
        <begin position="129"/>
        <end position="151"/>
    </location>
</feature>
<dbReference type="PANTHER" id="PTHR23522:SF10">
    <property type="entry name" value="3-PHENYLPROPIONIC ACID TRANSPORTER-RELATED"/>
    <property type="match status" value="1"/>
</dbReference>
<dbReference type="EMBL" id="CP013002">
    <property type="protein sequence ID" value="ALL13204.1"/>
    <property type="molecule type" value="Genomic_DNA"/>
</dbReference>
<dbReference type="AlphaFoldDB" id="A0A0P0NZ58"/>
<feature type="transmembrane region" description="Helical" evidence="8">
    <location>
        <begin position="294"/>
        <end position="314"/>
    </location>
</feature>
<evidence type="ECO:0000256" key="2">
    <source>
        <dbReference type="ARBA" id="ARBA00022448"/>
    </source>
</evidence>
<feature type="domain" description="Major facilitator superfamily associated" evidence="9">
    <location>
        <begin position="4"/>
        <end position="359"/>
    </location>
</feature>
<accession>A0A0P0NZ58</accession>
<dbReference type="GO" id="GO:0015528">
    <property type="term" value="F:lactose:proton symporter activity"/>
    <property type="evidence" value="ECO:0007669"/>
    <property type="project" value="TreeGrafter"/>
</dbReference>
<evidence type="ECO:0000256" key="8">
    <source>
        <dbReference type="SAM" id="Phobius"/>
    </source>
</evidence>
<keyword evidence="11" id="KW-1185">Reference proteome</keyword>
<dbReference type="RefSeq" id="WP_062145978.1">
    <property type="nucleotide sequence ID" value="NZ_CP013002.1"/>
</dbReference>
<feature type="transmembrane region" description="Helical" evidence="8">
    <location>
        <begin position="72"/>
        <end position="90"/>
    </location>
</feature>
<dbReference type="GO" id="GO:0030395">
    <property type="term" value="F:lactose binding"/>
    <property type="evidence" value="ECO:0007669"/>
    <property type="project" value="TreeGrafter"/>
</dbReference>
<proteinExistence type="predicted"/>
<comment type="subcellular location">
    <subcellularLocation>
        <location evidence="1">Cell inner membrane</location>
        <topology evidence="1">Multi-pass membrane protein</topology>
    </subcellularLocation>
</comment>
<evidence type="ECO:0000256" key="1">
    <source>
        <dbReference type="ARBA" id="ARBA00004429"/>
    </source>
</evidence>
<name>A0A0P0NZ58_9CAUL</name>
<evidence type="ECO:0000256" key="4">
    <source>
        <dbReference type="ARBA" id="ARBA00022519"/>
    </source>
</evidence>
<gene>
    <name evidence="10" type="ORF">AQ619_07460</name>
</gene>
<dbReference type="OrthoDB" id="9150135at2"/>
<reference evidence="10 11" key="1">
    <citation type="submission" date="2015-10" db="EMBL/GenBank/DDBJ databases">
        <title>Conservation of the essential genome among Caulobacter and Brevundimonas species.</title>
        <authorList>
            <person name="Scott D."/>
            <person name="Ely B."/>
        </authorList>
    </citation>
    <scope>NUCLEOTIDE SEQUENCE [LARGE SCALE GENOMIC DNA]</scope>
    <source>
        <strain evidence="10 11">CB4</strain>
    </source>
</reference>
<evidence type="ECO:0000259" key="9">
    <source>
        <dbReference type="Pfam" id="PF12832"/>
    </source>
</evidence>
<keyword evidence="2" id="KW-0813">Transport</keyword>
<evidence type="ECO:0000256" key="5">
    <source>
        <dbReference type="ARBA" id="ARBA00022692"/>
    </source>
</evidence>
<evidence type="ECO:0000313" key="10">
    <source>
        <dbReference type="EMBL" id="ALL13204.1"/>
    </source>
</evidence>
<dbReference type="STRING" id="69395.AQ619_07460"/>
<evidence type="ECO:0000256" key="6">
    <source>
        <dbReference type="ARBA" id="ARBA00022989"/>
    </source>
</evidence>
<dbReference type="NCBIfam" id="NF037955">
    <property type="entry name" value="mfs"/>
    <property type="match status" value="1"/>
</dbReference>
<dbReference type="Proteomes" id="UP000056905">
    <property type="component" value="Chromosome"/>
</dbReference>
<dbReference type="InterPro" id="IPR024989">
    <property type="entry name" value="MFS_assoc_dom"/>
</dbReference>
<evidence type="ECO:0000256" key="7">
    <source>
        <dbReference type="ARBA" id="ARBA00023136"/>
    </source>
</evidence>
<dbReference type="SUPFAM" id="SSF103473">
    <property type="entry name" value="MFS general substrate transporter"/>
    <property type="match status" value="1"/>
</dbReference>
<keyword evidence="7 8" id="KW-0472">Membrane</keyword>
<keyword evidence="3" id="KW-1003">Cell membrane</keyword>
<evidence type="ECO:0000313" key="11">
    <source>
        <dbReference type="Proteomes" id="UP000056905"/>
    </source>
</evidence>
<sequence length="388" mass="40833">MSSLTRLSIFYVAMYLGTGVSLPYIGTYLRDRGMSGAAIGLILAIPMLARPFTGPALAVWADGFTLRRSPMILLSLGAGLGYAALLIAPGALGLAIAWFIGQTLLSTVSPLVDVMALRRARAESFNYGLPRGTGSTAFIVANLIMGVVLTVAVPTVIPVWIAASAFLTAVAARLVIPADPVHTDGAKPIGADRWKGLGALLKDRNFLLAVVTAGLIQGAHAFYYGFSTILWRGQGISEPVIGLLWGVGVAAEVAFMWFLEPWRRRIGPEKLMILGGIAAVLRWLAYAFSPPLWLLFPLQGLHALTFAASFLASLRLIEKLTPPANASAAQALNSALSGGFTLGIATLLAGPLFDASNAFGYLAMAVMAALGLVGAIALNRRTGRVQMV</sequence>
<feature type="transmembrane region" description="Helical" evidence="8">
    <location>
        <begin position="37"/>
        <end position="60"/>
    </location>
</feature>
<feature type="transmembrane region" description="Helical" evidence="8">
    <location>
        <begin position="7"/>
        <end position="25"/>
    </location>
</feature>
<dbReference type="KEGG" id="chq:AQ619_07460"/>
<dbReference type="PIRSF" id="PIRSF004925">
    <property type="entry name" value="HcaT"/>
    <property type="match status" value="1"/>
</dbReference>
<dbReference type="InterPro" id="IPR036259">
    <property type="entry name" value="MFS_trans_sf"/>
</dbReference>
<dbReference type="Gene3D" id="1.20.1250.20">
    <property type="entry name" value="MFS general substrate transporter like domains"/>
    <property type="match status" value="2"/>
</dbReference>
<dbReference type="Pfam" id="PF12832">
    <property type="entry name" value="MFS_1_like"/>
    <property type="match status" value="1"/>
</dbReference>
<dbReference type="InterPro" id="IPR026032">
    <property type="entry name" value="HcaT-like"/>
</dbReference>
<keyword evidence="5 8" id="KW-0812">Transmembrane</keyword>
<dbReference type="PANTHER" id="PTHR23522">
    <property type="entry name" value="BLL5896 PROTEIN"/>
    <property type="match status" value="1"/>
</dbReference>